<sequence length="248" mass="27840">MKICIAQTKPIKGDILKNIENHKKLINLAVQNHADIIVFPELSLTGYEPELVKKLATTKDDKRIDEFQRISNSNSIIIGIGLPTKSEMGICISMILLQPNKSRIIYSKKYLHPGEENYFVSGKNLNPITFKNNKLAFAICYETSIREHVEKAFKNGANVYVASVLNSINGVDKDINRISDISKKYKMTSVMSNFVGKSGNYDCAGKSSIWNNKGQLIEQLDGSNEGIAIVDIDTEKTIKIQLEKNYHQ</sequence>
<dbReference type="RefSeq" id="WP_169676695.1">
    <property type="nucleotide sequence ID" value="NZ_JABBHF010000013.1"/>
</dbReference>
<dbReference type="Proteomes" id="UP000746690">
    <property type="component" value="Unassembled WGS sequence"/>
</dbReference>
<evidence type="ECO:0000259" key="2">
    <source>
        <dbReference type="PROSITE" id="PS50263"/>
    </source>
</evidence>
<comment type="caution">
    <text evidence="3">The sequence shown here is derived from an EMBL/GenBank/DDBJ whole genome shotgun (WGS) entry which is preliminary data.</text>
</comment>
<dbReference type="PANTHER" id="PTHR43674">
    <property type="entry name" value="NITRILASE C965.09-RELATED"/>
    <property type="match status" value="1"/>
</dbReference>
<dbReference type="PROSITE" id="PS50263">
    <property type="entry name" value="CN_HYDROLASE"/>
    <property type="match status" value="1"/>
</dbReference>
<keyword evidence="4" id="KW-1185">Reference proteome</keyword>
<dbReference type="GO" id="GO:0016787">
    <property type="term" value="F:hydrolase activity"/>
    <property type="evidence" value="ECO:0007669"/>
    <property type="project" value="UniProtKB-KW"/>
</dbReference>
<protein>
    <submittedName>
        <fullName evidence="3">Carbon-nitrogen hydrolase family protein</fullName>
    </submittedName>
</protein>
<dbReference type="EMBL" id="JABBHF010000013">
    <property type="protein sequence ID" value="NMH89585.1"/>
    <property type="molecule type" value="Genomic_DNA"/>
</dbReference>
<dbReference type="InterPro" id="IPR003010">
    <property type="entry name" value="C-N_Hydrolase"/>
</dbReference>
<keyword evidence="1 3" id="KW-0378">Hydrolase</keyword>
<dbReference type="InterPro" id="IPR036526">
    <property type="entry name" value="C-N_Hydrolase_sf"/>
</dbReference>
<accession>A0ABX1S2U8</accession>
<reference evidence="3 4" key="1">
    <citation type="submission" date="2020-04" db="EMBL/GenBank/DDBJ databases">
        <title>A Flavivirga sp. nov.</title>
        <authorList>
            <person name="Sun X."/>
        </authorList>
    </citation>
    <scope>NUCLEOTIDE SEQUENCE [LARGE SCALE GENOMIC DNA]</scope>
    <source>
        <strain evidence="3 4">Y03</strain>
    </source>
</reference>
<gene>
    <name evidence="3" type="ORF">HHX25_18910</name>
</gene>
<dbReference type="CDD" id="cd07197">
    <property type="entry name" value="nitrilase"/>
    <property type="match status" value="1"/>
</dbReference>
<feature type="domain" description="CN hydrolase" evidence="2">
    <location>
        <begin position="1"/>
        <end position="234"/>
    </location>
</feature>
<dbReference type="Pfam" id="PF00795">
    <property type="entry name" value="CN_hydrolase"/>
    <property type="match status" value="1"/>
</dbReference>
<name>A0ABX1S2U8_9FLAO</name>
<proteinExistence type="predicted"/>
<evidence type="ECO:0000313" key="4">
    <source>
        <dbReference type="Proteomes" id="UP000746690"/>
    </source>
</evidence>
<dbReference type="Gene3D" id="3.60.110.10">
    <property type="entry name" value="Carbon-nitrogen hydrolase"/>
    <property type="match status" value="1"/>
</dbReference>
<organism evidence="3 4">
    <name type="scientific">Flavivirga algicola</name>
    <dbReference type="NCBI Taxonomy" id="2729136"/>
    <lineage>
        <taxon>Bacteria</taxon>
        <taxon>Pseudomonadati</taxon>
        <taxon>Bacteroidota</taxon>
        <taxon>Flavobacteriia</taxon>
        <taxon>Flavobacteriales</taxon>
        <taxon>Flavobacteriaceae</taxon>
        <taxon>Flavivirga</taxon>
    </lineage>
</organism>
<evidence type="ECO:0000256" key="1">
    <source>
        <dbReference type="ARBA" id="ARBA00022801"/>
    </source>
</evidence>
<evidence type="ECO:0000313" key="3">
    <source>
        <dbReference type="EMBL" id="NMH89585.1"/>
    </source>
</evidence>
<dbReference type="InterPro" id="IPR050345">
    <property type="entry name" value="Aliph_Amidase/BUP"/>
</dbReference>
<dbReference type="SUPFAM" id="SSF56317">
    <property type="entry name" value="Carbon-nitrogen hydrolase"/>
    <property type="match status" value="1"/>
</dbReference>
<dbReference type="PANTHER" id="PTHR43674:SF2">
    <property type="entry name" value="BETA-UREIDOPROPIONASE"/>
    <property type="match status" value="1"/>
</dbReference>